<evidence type="ECO:0000313" key="2">
    <source>
        <dbReference type="Proteomes" id="UP000285961"/>
    </source>
</evidence>
<accession>A0A419EYB6</accession>
<name>A0A419EYB6_9BACT</name>
<dbReference type="Gene3D" id="3.30.160.250">
    <property type="match status" value="1"/>
</dbReference>
<protein>
    <submittedName>
        <fullName evidence="1">Type II toxin-antitoxin system HicB family antitoxin</fullName>
    </submittedName>
</protein>
<organism evidence="1 2">
    <name type="scientific">Candidatus Abyssobacteria bacterium SURF_17</name>
    <dbReference type="NCBI Taxonomy" id="2093361"/>
    <lineage>
        <taxon>Bacteria</taxon>
        <taxon>Pseudomonadati</taxon>
        <taxon>Candidatus Hydrogenedentota</taxon>
        <taxon>Candidatus Abyssobacteria</taxon>
    </lineage>
</organism>
<evidence type="ECO:0000313" key="1">
    <source>
        <dbReference type="EMBL" id="RJP70175.1"/>
    </source>
</evidence>
<proteinExistence type="predicted"/>
<comment type="caution">
    <text evidence="1">The sequence shown here is derived from an EMBL/GenBank/DDBJ whole genome shotgun (WGS) entry which is preliminary data.</text>
</comment>
<dbReference type="Proteomes" id="UP000285961">
    <property type="component" value="Unassembled WGS sequence"/>
</dbReference>
<gene>
    <name evidence="1" type="ORF">C4532_09710</name>
</gene>
<sequence length="78" mass="9254">MFDRIRIRVEIFKERDRYVSFCPELNVSSFGDSPEEAKESLKEAVTLFLEECENMGTLKDVLEESGFEHRTYPRLYLL</sequence>
<dbReference type="EMBL" id="QZKI01000072">
    <property type="protein sequence ID" value="RJP70175.1"/>
    <property type="molecule type" value="Genomic_DNA"/>
</dbReference>
<dbReference type="InterPro" id="IPR035069">
    <property type="entry name" value="TTHA1013/TTHA0281-like"/>
</dbReference>
<dbReference type="AlphaFoldDB" id="A0A419EYB6"/>
<dbReference type="SUPFAM" id="SSF143100">
    <property type="entry name" value="TTHA1013/TTHA0281-like"/>
    <property type="match status" value="1"/>
</dbReference>
<reference evidence="1 2" key="1">
    <citation type="journal article" date="2017" name="ISME J.">
        <title>Energy and carbon metabolisms in a deep terrestrial subsurface fluid microbial community.</title>
        <authorList>
            <person name="Momper L."/>
            <person name="Jungbluth S.P."/>
            <person name="Lee M.D."/>
            <person name="Amend J.P."/>
        </authorList>
    </citation>
    <scope>NUCLEOTIDE SEQUENCE [LARGE SCALE GENOMIC DNA]</scope>
    <source>
        <strain evidence="1">SURF_17</strain>
    </source>
</reference>